<keyword evidence="4" id="KW-1185">Reference proteome</keyword>
<dbReference type="InterPro" id="IPR050721">
    <property type="entry name" value="Trk_Ktr_HKT_K-transport"/>
</dbReference>
<dbReference type="Pfam" id="PF07885">
    <property type="entry name" value="Ion_trans_2"/>
    <property type="match status" value="1"/>
</dbReference>
<protein>
    <submittedName>
        <fullName evidence="3">Ion channel</fullName>
    </submittedName>
</protein>
<feature type="domain" description="Potassium channel" evidence="2">
    <location>
        <begin position="13"/>
        <end position="82"/>
    </location>
</feature>
<dbReference type="PANTHER" id="PTHR43833:SF9">
    <property type="entry name" value="POTASSIUM CHANNEL PROTEIN YUGO-RELATED"/>
    <property type="match status" value="1"/>
</dbReference>
<dbReference type="SUPFAM" id="SSF81324">
    <property type="entry name" value="Voltage-gated potassium channels"/>
    <property type="match status" value="1"/>
</dbReference>
<reference evidence="4" key="1">
    <citation type="submission" date="2016-11" db="EMBL/GenBank/DDBJ databases">
        <title>Dehalogenimonas formicexedens sp. nov., a chlorinated alkane respiring bacterium isolated from contaminated groundwater.</title>
        <authorList>
            <person name="Key T.A."/>
            <person name="Bowman K.S."/>
            <person name="Lee I."/>
            <person name="Chun J."/>
            <person name="Albuquerque L."/>
            <person name="da Costa M.S."/>
            <person name="Rainey F.A."/>
            <person name="Moe W.M."/>
        </authorList>
    </citation>
    <scope>NUCLEOTIDE SEQUENCE [LARGE SCALE GENOMIC DNA]</scope>
    <source>
        <strain evidence="4">NSZ-14</strain>
    </source>
</reference>
<dbReference type="InterPro" id="IPR013099">
    <property type="entry name" value="K_chnl_dom"/>
</dbReference>
<evidence type="ECO:0000313" key="4">
    <source>
        <dbReference type="Proteomes" id="UP000185934"/>
    </source>
</evidence>
<dbReference type="STRING" id="1839801.Dform_01909"/>
<dbReference type="EMBL" id="CP018258">
    <property type="protein sequence ID" value="APV45224.1"/>
    <property type="molecule type" value="Genomic_DNA"/>
</dbReference>
<evidence type="ECO:0000313" key="3">
    <source>
        <dbReference type="EMBL" id="APV45224.1"/>
    </source>
</evidence>
<evidence type="ECO:0000256" key="1">
    <source>
        <dbReference type="SAM" id="Phobius"/>
    </source>
</evidence>
<sequence>MNANQRLALAIGILMLIAIAGTIGFSRLEGLSAFDAFYLTVVTITTVGYGDIVPTTDASRLLAMGLVVTGFTFFTAVVITSVQSLFERREETRRSQQLQTLITLFYSEVGDRLIRLLSSCDPDLPCIQEPPSTEKTWTHEDYSQLAEVLKYHGFKVSLEKLDAGKLKEILDSPLLLTLLENPQVFNHALFNKVLRGMFHVKGELAIHEQFSNLSDNLQAHLSNDLSKIYEPAVKLWLSHMKHLEKAYPSLFMTILETNPFGVAKPERSCPPPFPVEPA</sequence>
<feature type="transmembrane region" description="Helical" evidence="1">
    <location>
        <begin position="61"/>
        <end position="86"/>
    </location>
</feature>
<evidence type="ECO:0000259" key="2">
    <source>
        <dbReference type="Pfam" id="PF07885"/>
    </source>
</evidence>
<dbReference type="AlphaFoldDB" id="A0A1P8F9T5"/>
<dbReference type="KEGG" id="dfo:Dform_01909"/>
<gene>
    <name evidence="3" type="ORF">Dform_01909</name>
</gene>
<dbReference type="Gene3D" id="1.10.287.70">
    <property type="match status" value="1"/>
</dbReference>
<accession>A0A1P8F9T5</accession>
<proteinExistence type="predicted"/>
<keyword evidence="1" id="KW-0812">Transmembrane</keyword>
<dbReference type="PANTHER" id="PTHR43833">
    <property type="entry name" value="POTASSIUM CHANNEL PROTEIN 2-RELATED-RELATED"/>
    <property type="match status" value="1"/>
</dbReference>
<organism evidence="3 4">
    <name type="scientific">Dehalogenimonas formicexedens</name>
    <dbReference type="NCBI Taxonomy" id="1839801"/>
    <lineage>
        <taxon>Bacteria</taxon>
        <taxon>Bacillati</taxon>
        <taxon>Chloroflexota</taxon>
        <taxon>Dehalococcoidia</taxon>
        <taxon>Dehalococcoidales</taxon>
        <taxon>Dehalococcoidaceae</taxon>
        <taxon>Dehalogenimonas</taxon>
    </lineage>
</organism>
<feature type="transmembrane region" description="Helical" evidence="1">
    <location>
        <begin position="31"/>
        <end position="49"/>
    </location>
</feature>
<name>A0A1P8F9T5_9CHLR</name>
<keyword evidence="1" id="KW-0472">Membrane</keyword>
<feature type="transmembrane region" description="Helical" evidence="1">
    <location>
        <begin position="7"/>
        <end position="25"/>
    </location>
</feature>
<dbReference type="Proteomes" id="UP000185934">
    <property type="component" value="Chromosome"/>
</dbReference>
<keyword evidence="1" id="KW-1133">Transmembrane helix</keyword>